<dbReference type="Pfam" id="PF01594">
    <property type="entry name" value="AI-2E_transport"/>
    <property type="match status" value="1"/>
</dbReference>
<protein>
    <recommendedName>
        <fullName evidence="11">AI-2E family transporter</fullName>
    </recommendedName>
</protein>
<feature type="transmembrane region" description="Helical" evidence="8">
    <location>
        <begin position="298"/>
        <end position="318"/>
    </location>
</feature>
<dbReference type="InterPro" id="IPR002549">
    <property type="entry name" value="AI-2E-like"/>
</dbReference>
<evidence type="ECO:0000256" key="4">
    <source>
        <dbReference type="ARBA" id="ARBA00022475"/>
    </source>
</evidence>
<feature type="transmembrane region" description="Helical" evidence="8">
    <location>
        <begin position="155"/>
        <end position="177"/>
    </location>
</feature>
<dbReference type="GO" id="GO:0055085">
    <property type="term" value="P:transmembrane transport"/>
    <property type="evidence" value="ECO:0007669"/>
    <property type="project" value="TreeGrafter"/>
</dbReference>
<feature type="transmembrane region" description="Helical" evidence="8">
    <location>
        <begin position="38"/>
        <end position="56"/>
    </location>
</feature>
<dbReference type="GO" id="GO:0005886">
    <property type="term" value="C:plasma membrane"/>
    <property type="evidence" value="ECO:0007669"/>
    <property type="project" value="UniProtKB-SubCell"/>
</dbReference>
<feature type="transmembrane region" description="Helical" evidence="8">
    <location>
        <begin position="258"/>
        <end position="286"/>
    </location>
</feature>
<evidence type="ECO:0000256" key="6">
    <source>
        <dbReference type="ARBA" id="ARBA00022989"/>
    </source>
</evidence>
<accession>A0A2H0W2U3</accession>
<gene>
    <name evidence="9" type="ORF">COT80_02660</name>
</gene>
<keyword evidence="7 8" id="KW-0472">Membrane</keyword>
<evidence type="ECO:0000256" key="8">
    <source>
        <dbReference type="SAM" id="Phobius"/>
    </source>
</evidence>
<reference evidence="10" key="1">
    <citation type="submission" date="2017-09" db="EMBL/GenBank/DDBJ databases">
        <title>Depth-based differentiation of microbial function through sediment-hosted aquifers and enrichment of novel symbionts in the deep terrestrial subsurface.</title>
        <authorList>
            <person name="Probst A.J."/>
            <person name="Ladd B."/>
            <person name="Jarett J.K."/>
            <person name="Geller-Mcgrath D.E."/>
            <person name="Sieber C.M.K."/>
            <person name="Emerson J.B."/>
            <person name="Anantharaman K."/>
            <person name="Thomas B.C."/>
            <person name="Malmstrom R."/>
            <person name="Stieglmeier M."/>
            <person name="Klingl A."/>
            <person name="Woyke T."/>
            <person name="Ryan C.M."/>
            <person name="Banfield J.F."/>
        </authorList>
    </citation>
    <scope>NUCLEOTIDE SEQUENCE [LARGE SCALE GENOMIC DNA]</scope>
</reference>
<feature type="transmembrane region" description="Helical" evidence="8">
    <location>
        <begin position="217"/>
        <end position="246"/>
    </location>
</feature>
<proteinExistence type="inferred from homology"/>
<dbReference type="EMBL" id="PEZY01000012">
    <property type="protein sequence ID" value="PIS05654.1"/>
    <property type="molecule type" value="Genomic_DNA"/>
</dbReference>
<sequence length="348" mass="38480">MANPELSKKVTFDVSIMALFKLSVLFLIIFFLFFVRDVILIVFVSLILASALDPWVDYMQKHKIPRGFGILIIYLVAVLVLAGTVYLIIPPITIEVKNLSKDFPMYWEKINSSVDSFRTYSDSHGWTENIQQSLDELQSNVGALAGAAGGIFNTAFAFLGGIVSIFIVAVLTFYLTVEEHAMKRVLRSLVPVKYQPYVTHLVNRIQEKIGMWLRGQLILSLIIFLLSWFGLTILGVKYALVLALFAGVTELIPYLGPFIGAIPAIFIALTQAPILALFVLIVYVIIQQLENHVIVPKVMQKAVGLNPIITIISMMIGFKLAGVLGIVIAIPVATAISIALSDVLEIKE</sequence>
<dbReference type="PANTHER" id="PTHR21716">
    <property type="entry name" value="TRANSMEMBRANE PROTEIN"/>
    <property type="match status" value="1"/>
</dbReference>
<keyword evidence="5 8" id="KW-0812">Transmembrane</keyword>
<evidence type="ECO:0000256" key="7">
    <source>
        <dbReference type="ARBA" id="ARBA00023136"/>
    </source>
</evidence>
<evidence type="ECO:0000313" key="9">
    <source>
        <dbReference type="EMBL" id="PIS05654.1"/>
    </source>
</evidence>
<evidence type="ECO:0000256" key="3">
    <source>
        <dbReference type="ARBA" id="ARBA00022448"/>
    </source>
</evidence>
<evidence type="ECO:0000256" key="2">
    <source>
        <dbReference type="ARBA" id="ARBA00009773"/>
    </source>
</evidence>
<keyword evidence="3" id="KW-0813">Transport</keyword>
<feature type="transmembrane region" description="Helical" evidence="8">
    <location>
        <begin position="68"/>
        <end position="89"/>
    </location>
</feature>
<evidence type="ECO:0000313" key="10">
    <source>
        <dbReference type="Proteomes" id="UP000229056"/>
    </source>
</evidence>
<feature type="transmembrane region" description="Helical" evidence="8">
    <location>
        <begin position="12"/>
        <end position="32"/>
    </location>
</feature>
<name>A0A2H0W2U3_9BACT</name>
<dbReference type="Proteomes" id="UP000229056">
    <property type="component" value="Unassembled WGS sequence"/>
</dbReference>
<dbReference type="PANTHER" id="PTHR21716:SF53">
    <property type="entry name" value="PERMEASE PERM-RELATED"/>
    <property type="match status" value="1"/>
</dbReference>
<dbReference type="AlphaFoldDB" id="A0A2H0W2U3"/>
<evidence type="ECO:0000256" key="5">
    <source>
        <dbReference type="ARBA" id="ARBA00022692"/>
    </source>
</evidence>
<keyword evidence="6 8" id="KW-1133">Transmembrane helix</keyword>
<organism evidence="9 10">
    <name type="scientific">Candidatus Buchananbacteria bacterium CG10_big_fil_rev_8_21_14_0_10_33_19</name>
    <dbReference type="NCBI Taxonomy" id="1974525"/>
    <lineage>
        <taxon>Bacteria</taxon>
        <taxon>Candidatus Buchananiibacteriota</taxon>
    </lineage>
</organism>
<keyword evidence="4" id="KW-1003">Cell membrane</keyword>
<evidence type="ECO:0000256" key="1">
    <source>
        <dbReference type="ARBA" id="ARBA00004651"/>
    </source>
</evidence>
<comment type="caution">
    <text evidence="9">The sequence shown here is derived from an EMBL/GenBank/DDBJ whole genome shotgun (WGS) entry which is preliminary data.</text>
</comment>
<comment type="subcellular location">
    <subcellularLocation>
        <location evidence="1">Cell membrane</location>
        <topology evidence="1">Multi-pass membrane protein</topology>
    </subcellularLocation>
</comment>
<comment type="similarity">
    <text evidence="2">Belongs to the autoinducer-2 exporter (AI-2E) (TC 2.A.86) family.</text>
</comment>
<evidence type="ECO:0008006" key="11">
    <source>
        <dbReference type="Google" id="ProtNLM"/>
    </source>
</evidence>